<dbReference type="InParanoid" id="A0A200PPR7"/>
<proteinExistence type="predicted"/>
<organism evidence="1 2">
    <name type="scientific">Macleaya cordata</name>
    <name type="common">Five-seeded plume-poppy</name>
    <name type="synonym">Bocconia cordata</name>
    <dbReference type="NCBI Taxonomy" id="56857"/>
    <lineage>
        <taxon>Eukaryota</taxon>
        <taxon>Viridiplantae</taxon>
        <taxon>Streptophyta</taxon>
        <taxon>Embryophyta</taxon>
        <taxon>Tracheophyta</taxon>
        <taxon>Spermatophyta</taxon>
        <taxon>Magnoliopsida</taxon>
        <taxon>Ranunculales</taxon>
        <taxon>Papaveraceae</taxon>
        <taxon>Papaveroideae</taxon>
        <taxon>Macleaya</taxon>
    </lineage>
</organism>
<comment type="caution">
    <text evidence="1">The sequence shown here is derived from an EMBL/GenBank/DDBJ whole genome shotgun (WGS) entry which is preliminary data.</text>
</comment>
<name>A0A200PPR7_MACCD</name>
<gene>
    <name evidence="1" type="ORF">BVC80_1677g22</name>
</gene>
<dbReference type="EMBL" id="MVGT01004349">
    <property type="protein sequence ID" value="OVA00193.1"/>
    <property type="molecule type" value="Genomic_DNA"/>
</dbReference>
<protein>
    <submittedName>
        <fullName evidence="1">Uncharacterized protein</fullName>
    </submittedName>
</protein>
<accession>A0A200PPR7</accession>
<reference evidence="1 2" key="1">
    <citation type="journal article" date="2017" name="Mol. Plant">
        <title>The Genome of Medicinal Plant Macleaya cordata Provides New Insights into Benzylisoquinoline Alkaloids Metabolism.</title>
        <authorList>
            <person name="Liu X."/>
            <person name="Liu Y."/>
            <person name="Huang P."/>
            <person name="Ma Y."/>
            <person name="Qing Z."/>
            <person name="Tang Q."/>
            <person name="Cao H."/>
            <person name="Cheng P."/>
            <person name="Zheng Y."/>
            <person name="Yuan Z."/>
            <person name="Zhou Y."/>
            <person name="Liu J."/>
            <person name="Tang Z."/>
            <person name="Zhuo Y."/>
            <person name="Zhang Y."/>
            <person name="Yu L."/>
            <person name="Huang J."/>
            <person name="Yang P."/>
            <person name="Peng Q."/>
            <person name="Zhang J."/>
            <person name="Jiang W."/>
            <person name="Zhang Z."/>
            <person name="Lin K."/>
            <person name="Ro D.K."/>
            <person name="Chen X."/>
            <person name="Xiong X."/>
            <person name="Shang Y."/>
            <person name="Huang S."/>
            <person name="Zeng J."/>
        </authorList>
    </citation>
    <scope>NUCLEOTIDE SEQUENCE [LARGE SCALE GENOMIC DNA]</scope>
    <source>
        <strain evidence="2">cv. BLH2017</strain>
        <tissue evidence="1">Root</tissue>
    </source>
</reference>
<keyword evidence="2" id="KW-1185">Reference proteome</keyword>
<dbReference type="AlphaFoldDB" id="A0A200PPR7"/>
<evidence type="ECO:0000313" key="2">
    <source>
        <dbReference type="Proteomes" id="UP000195402"/>
    </source>
</evidence>
<sequence length="186" mass="20943">MKKIPTVITIDYKRKPQGRGFNLMDSWLPLGRLEMLLDLSLFWGLLKEFFWQRCSSSLLQLKALTIGIPSWVLKVCRQRCRVCALAVLVRGFGGSLKVDFVEEFSEAPEHVINLNDISAKSIKSVVTAAGFPRLFSLVMVLGMFPAWFSGSTKSRLNRLTQIGLDHHLANYPRPSLTRYGLGATRA</sequence>
<dbReference type="Proteomes" id="UP000195402">
    <property type="component" value="Unassembled WGS sequence"/>
</dbReference>
<evidence type="ECO:0000313" key="1">
    <source>
        <dbReference type="EMBL" id="OVA00193.1"/>
    </source>
</evidence>